<keyword evidence="2" id="KW-1133">Transmembrane helix</keyword>
<accession>A0A1S4DLL5</accession>
<dbReference type="PANTHER" id="PTHR23213">
    <property type="entry name" value="FORMIN-RELATED"/>
    <property type="match status" value="1"/>
</dbReference>
<evidence type="ECO:0000256" key="2">
    <source>
        <dbReference type="SAM" id="Phobius"/>
    </source>
</evidence>
<feature type="signal peptide" evidence="3">
    <location>
        <begin position="1"/>
        <end position="23"/>
    </location>
</feature>
<organism evidence="4">
    <name type="scientific">Nicotiana tabacum</name>
    <name type="common">Common tobacco</name>
    <dbReference type="NCBI Taxonomy" id="4097"/>
    <lineage>
        <taxon>Eukaryota</taxon>
        <taxon>Viridiplantae</taxon>
        <taxon>Streptophyta</taxon>
        <taxon>Embryophyta</taxon>
        <taxon>Tracheophyta</taxon>
        <taxon>Spermatophyta</taxon>
        <taxon>Magnoliopsida</taxon>
        <taxon>eudicotyledons</taxon>
        <taxon>Gunneridae</taxon>
        <taxon>Pentapetalae</taxon>
        <taxon>asterids</taxon>
        <taxon>lamiids</taxon>
        <taxon>Solanales</taxon>
        <taxon>Solanaceae</taxon>
        <taxon>Nicotianoideae</taxon>
        <taxon>Nicotianeae</taxon>
        <taxon>Nicotiana</taxon>
    </lineage>
</organism>
<evidence type="ECO:0000256" key="3">
    <source>
        <dbReference type="SAM" id="SignalP"/>
    </source>
</evidence>
<gene>
    <name evidence="4" type="primary">LOC107831092</name>
</gene>
<feature type="region of interest" description="Disordered" evidence="1">
    <location>
        <begin position="212"/>
        <end position="259"/>
    </location>
</feature>
<dbReference type="GO" id="GO:0051015">
    <property type="term" value="F:actin filament binding"/>
    <property type="evidence" value="ECO:0007669"/>
    <property type="project" value="InterPro"/>
</dbReference>
<dbReference type="AlphaFoldDB" id="A0A1S4DLL5"/>
<dbReference type="PANTHER" id="PTHR23213:SF368">
    <property type="entry name" value="HISTONE H3-K79 METHYLTRANSFERASE"/>
    <property type="match status" value="1"/>
</dbReference>
<dbReference type="STRING" id="4097.A0A1S4DLL5"/>
<sequence length="328" mass="36322">MHSSLFSLILIFTFFIFTSSSTATATATATNIHRHRRLLHQSLLPFHRPLAPTSIPSINTKPPFPSPQFVHPFFTLFPPPPPITSKDLATFPANISLILPHTSHSSKSSITSKFIAILVSVSVLSVAFVTALVLFFFLHRYPHREDKSYDHERSDSRRLVSPNATPSHAEFGSAHYLYTLENSRKVNEDGAQSSTATNDCVTLYFQTFRSPELRPLPPLPRQNFKQNHKNADSVGSPEDDEEQEFFSPGGSSGDIGSSNFLEKSPYAHFEGYFHNLNAYPNSNSSNDSLSKSPSGKLNLRFILPPVEQGSLSSSSLSSSTTRNSPPRV</sequence>
<feature type="transmembrane region" description="Helical" evidence="2">
    <location>
        <begin position="114"/>
        <end position="138"/>
    </location>
</feature>
<reference evidence="4" key="1">
    <citation type="submission" date="2025-08" db="UniProtKB">
        <authorList>
            <consortium name="RefSeq"/>
        </authorList>
    </citation>
    <scope>IDENTIFICATION</scope>
</reference>
<feature type="region of interest" description="Disordered" evidence="1">
    <location>
        <begin position="147"/>
        <end position="166"/>
    </location>
</feature>
<feature type="compositionally biased region" description="Low complexity" evidence="1">
    <location>
        <begin position="310"/>
        <end position="319"/>
    </location>
</feature>
<feature type="region of interest" description="Disordered" evidence="1">
    <location>
        <begin position="308"/>
        <end position="328"/>
    </location>
</feature>
<feature type="compositionally biased region" description="Basic and acidic residues" evidence="1">
    <location>
        <begin position="147"/>
        <end position="158"/>
    </location>
</feature>
<evidence type="ECO:0000313" key="4">
    <source>
        <dbReference type="RefSeq" id="XP_016514303.1"/>
    </source>
</evidence>
<protein>
    <submittedName>
        <fullName evidence="4">Formin-like protein 1</fullName>
    </submittedName>
</protein>
<proteinExistence type="predicted"/>
<evidence type="ECO:0000256" key="1">
    <source>
        <dbReference type="SAM" id="MobiDB-lite"/>
    </source>
</evidence>
<keyword evidence="2" id="KW-0472">Membrane</keyword>
<keyword evidence="3" id="KW-0732">Signal</keyword>
<feature type="chain" id="PRO_5010190076" evidence="3">
    <location>
        <begin position="24"/>
        <end position="328"/>
    </location>
</feature>
<dbReference type="InterPro" id="IPR027643">
    <property type="entry name" value="Formin-like_plant"/>
</dbReference>
<dbReference type="PaxDb" id="4097-A0A1S4DLL5"/>
<dbReference type="RefSeq" id="XP_016514303.1">
    <property type="nucleotide sequence ID" value="XM_016658817.1"/>
</dbReference>
<dbReference type="GO" id="GO:0045010">
    <property type="term" value="P:actin nucleation"/>
    <property type="evidence" value="ECO:0007669"/>
    <property type="project" value="InterPro"/>
</dbReference>
<dbReference type="KEGG" id="nta:107831092"/>
<keyword evidence="2" id="KW-0812">Transmembrane</keyword>
<name>A0A1S4DLL5_TOBAC</name>